<feature type="transmembrane region" description="Helical" evidence="6">
    <location>
        <begin position="221"/>
        <end position="238"/>
    </location>
</feature>
<feature type="transmembrane region" description="Helical" evidence="6">
    <location>
        <begin position="177"/>
        <end position="200"/>
    </location>
</feature>
<dbReference type="AlphaFoldDB" id="B5VMY0"/>
<reference evidence="7 8" key="1">
    <citation type="journal article" date="2008" name="FEMS Yeast Res.">
        <title>Comparative genome analysis of a Saccharomyces cerevisiae wine strain.</title>
        <authorList>
            <person name="Borneman A.R."/>
            <person name="Forgan A.H."/>
            <person name="Pretorius I.S."/>
            <person name="Chambers P.J."/>
        </authorList>
    </citation>
    <scope>NUCLEOTIDE SEQUENCE [LARGE SCALE GENOMIC DNA]</scope>
    <source>
        <strain evidence="7 8">AWRI1631</strain>
    </source>
</reference>
<dbReference type="PANTHER" id="PTHR31465:SF1">
    <property type="entry name" value="PROTEIN RTA1-RELATED"/>
    <property type="match status" value="1"/>
</dbReference>
<evidence type="ECO:0000256" key="2">
    <source>
        <dbReference type="ARBA" id="ARBA00009969"/>
    </source>
</evidence>
<feature type="transmembrane region" description="Helical" evidence="6">
    <location>
        <begin position="258"/>
        <end position="277"/>
    </location>
</feature>
<feature type="transmembrane region" description="Helical" evidence="6">
    <location>
        <begin position="16"/>
        <end position="38"/>
    </location>
</feature>
<dbReference type="Proteomes" id="UP000008988">
    <property type="component" value="Unassembled WGS sequence"/>
</dbReference>
<evidence type="ECO:0000256" key="3">
    <source>
        <dbReference type="ARBA" id="ARBA00022692"/>
    </source>
</evidence>
<feature type="transmembrane region" description="Helical" evidence="6">
    <location>
        <begin position="76"/>
        <end position="96"/>
    </location>
</feature>
<feature type="transmembrane region" description="Helical" evidence="6">
    <location>
        <begin position="102"/>
        <end position="124"/>
    </location>
</feature>
<dbReference type="PANTHER" id="PTHR31465">
    <property type="entry name" value="PROTEIN RTA1-RELATED"/>
    <property type="match status" value="1"/>
</dbReference>
<keyword evidence="3 6" id="KW-0812">Transmembrane</keyword>
<keyword evidence="5 6" id="KW-0472">Membrane</keyword>
<dbReference type="InterPro" id="IPR007568">
    <property type="entry name" value="RTA1"/>
</dbReference>
<comment type="subcellular location">
    <subcellularLocation>
        <location evidence="1">Membrane</location>
        <topology evidence="1">Multi-pass membrane protein</topology>
    </subcellularLocation>
</comment>
<evidence type="ECO:0000256" key="4">
    <source>
        <dbReference type="ARBA" id="ARBA00022989"/>
    </source>
</evidence>
<dbReference type="GO" id="GO:0016020">
    <property type="term" value="C:membrane"/>
    <property type="evidence" value="ECO:0007669"/>
    <property type="project" value="UniProtKB-SubCell"/>
</dbReference>
<proteinExistence type="inferred from homology"/>
<comment type="similarity">
    <text evidence="2">Belongs to the lipid-translocating exporter (LTE) (TC 9.A.26.1) family.</text>
</comment>
<organism evidence="7 8">
    <name type="scientific">Saccharomyces cerevisiae (strain AWRI1631)</name>
    <name type="common">Baker's yeast</name>
    <dbReference type="NCBI Taxonomy" id="545124"/>
    <lineage>
        <taxon>Eukaryota</taxon>
        <taxon>Fungi</taxon>
        <taxon>Dikarya</taxon>
        <taxon>Ascomycota</taxon>
        <taxon>Saccharomycotina</taxon>
        <taxon>Saccharomycetes</taxon>
        <taxon>Saccharomycetales</taxon>
        <taxon>Saccharomycetaceae</taxon>
        <taxon>Saccharomyces</taxon>
    </lineage>
</organism>
<dbReference type="EMBL" id="ABSV01001577">
    <property type="protein sequence ID" value="EDZ70715.1"/>
    <property type="molecule type" value="Genomic_DNA"/>
</dbReference>
<keyword evidence="4 6" id="KW-1133">Transmembrane helix</keyword>
<evidence type="ECO:0000256" key="5">
    <source>
        <dbReference type="ARBA" id="ARBA00023136"/>
    </source>
</evidence>
<sequence length="306" mass="34892">MTDYEGFYAYNPHKGATIAFVVLFGILILSALVQIIMATHTSKRSIHRWENNELLEENSTIIYFPARGLMWTHFPFVLGICLEFVGYVLKIVFINSPSISTFIAQSVLLLIAPSLYALSIFMLFSKMARLILMEAYMLIPAKFSTVSFVVADMIGRVLQAVGGGLLSSWNSRNTGRILIIVGLFIQIFCYTFLTFSQLFLHYKMKAAPSKIVRDSNEWFQYNFILLAGILLVNGRTIVRVVQFLMGLQSYIGQHEWCLYVFDTVLMFLLPLIFLATFRARNLSKLQDKSVNIQLNKLLDKESVSED</sequence>
<comment type="caution">
    <text evidence="7">The sequence shown here is derived from an EMBL/GenBank/DDBJ whole genome shotgun (WGS) entry which is preliminary data.</text>
</comment>
<gene>
    <name evidence="7" type="ORF">AWRI1631_120920</name>
</gene>
<evidence type="ECO:0000313" key="7">
    <source>
        <dbReference type="EMBL" id="EDZ70715.1"/>
    </source>
</evidence>
<dbReference type="OrthoDB" id="3358017at2759"/>
<dbReference type="Pfam" id="PF04479">
    <property type="entry name" value="RTA1"/>
    <property type="match status" value="1"/>
</dbReference>
<name>B5VMY0_YEAS6</name>
<accession>B5VMY0</accession>
<evidence type="ECO:0000313" key="8">
    <source>
        <dbReference type="Proteomes" id="UP000008988"/>
    </source>
</evidence>
<evidence type="ECO:0000256" key="6">
    <source>
        <dbReference type="SAM" id="Phobius"/>
    </source>
</evidence>
<feature type="transmembrane region" description="Helical" evidence="6">
    <location>
        <begin position="136"/>
        <end position="157"/>
    </location>
</feature>
<evidence type="ECO:0000256" key="1">
    <source>
        <dbReference type="ARBA" id="ARBA00004141"/>
    </source>
</evidence>
<protein>
    <submittedName>
        <fullName evidence="7">YLR046Cp-like protein</fullName>
    </submittedName>
</protein>